<evidence type="ECO:0000313" key="2">
    <source>
        <dbReference type="Proteomes" id="UP001328107"/>
    </source>
</evidence>
<accession>A0AAN4ZLZ6</accession>
<dbReference type="SUPFAM" id="SSF57933">
    <property type="entry name" value="TAZ domain"/>
    <property type="match status" value="1"/>
</dbReference>
<dbReference type="Proteomes" id="UP001328107">
    <property type="component" value="Unassembled WGS sequence"/>
</dbReference>
<keyword evidence="2" id="KW-1185">Reference proteome</keyword>
<proteinExistence type="predicted"/>
<dbReference type="EMBL" id="BTRK01000003">
    <property type="protein sequence ID" value="GMR40075.1"/>
    <property type="molecule type" value="Genomic_DNA"/>
</dbReference>
<sequence>DYCCKQCYWTKSLITHVKECPSWECKRAGCSPTKELLMHSNNCRLADEMCSECGEMPQPGLYIERDYFADLNGDVLRRICGFLDKYAIILCQAVNYRVHNFFKYPREMKGMYTKKSYAHLRIEKLADGSTIFRFHNNLDVGSGYANIFSKTGERKRFSYSAKHREEAHQYIVSNFGLLEHALA</sequence>
<gene>
    <name evidence="1" type="ORF">PMAYCL1PPCAC_10270</name>
</gene>
<feature type="non-terminal residue" evidence="1">
    <location>
        <position position="1"/>
    </location>
</feature>
<name>A0AAN4ZLZ6_9BILA</name>
<feature type="non-terminal residue" evidence="1">
    <location>
        <position position="183"/>
    </location>
</feature>
<dbReference type="InterPro" id="IPR035898">
    <property type="entry name" value="TAZ_dom_sf"/>
</dbReference>
<protein>
    <submittedName>
        <fullName evidence="1">Uncharacterized protein</fullName>
    </submittedName>
</protein>
<evidence type="ECO:0000313" key="1">
    <source>
        <dbReference type="EMBL" id="GMR40075.1"/>
    </source>
</evidence>
<reference evidence="2" key="1">
    <citation type="submission" date="2022-10" db="EMBL/GenBank/DDBJ databases">
        <title>Genome assembly of Pristionchus species.</title>
        <authorList>
            <person name="Yoshida K."/>
            <person name="Sommer R.J."/>
        </authorList>
    </citation>
    <scope>NUCLEOTIDE SEQUENCE [LARGE SCALE GENOMIC DNA]</scope>
    <source>
        <strain evidence="2">RS5460</strain>
    </source>
</reference>
<organism evidence="1 2">
    <name type="scientific">Pristionchus mayeri</name>
    <dbReference type="NCBI Taxonomy" id="1317129"/>
    <lineage>
        <taxon>Eukaryota</taxon>
        <taxon>Metazoa</taxon>
        <taxon>Ecdysozoa</taxon>
        <taxon>Nematoda</taxon>
        <taxon>Chromadorea</taxon>
        <taxon>Rhabditida</taxon>
        <taxon>Rhabditina</taxon>
        <taxon>Diplogasteromorpha</taxon>
        <taxon>Diplogasteroidea</taxon>
        <taxon>Neodiplogasteridae</taxon>
        <taxon>Pristionchus</taxon>
    </lineage>
</organism>
<dbReference type="AlphaFoldDB" id="A0AAN4ZLZ6"/>
<comment type="caution">
    <text evidence="1">The sequence shown here is derived from an EMBL/GenBank/DDBJ whole genome shotgun (WGS) entry which is preliminary data.</text>
</comment>